<evidence type="ECO:0000313" key="11">
    <source>
        <dbReference type="EMBL" id="RGW43996.1"/>
    </source>
</evidence>
<dbReference type="RefSeq" id="WP_032944233.1">
    <property type="nucleotide sequence ID" value="NZ_BAABYE010000001.1"/>
</dbReference>
<protein>
    <submittedName>
        <fullName evidence="9">DUF3784 domain-containing protein</fullName>
    </submittedName>
</protein>
<reference evidence="13 14" key="1">
    <citation type="submission" date="2018-08" db="EMBL/GenBank/DDBJ databases">
        <title>A genome reference for cultivated species of the human gut microbiota.</title>
        <authorList>
            <person name="Zou Y."/>
            <person name="Xue W."/>
            <person name="Luo G."/>
        </authorList>
    </citation>
    <scope>NUCLEOTIDE SEQUENCE [LARGE SCALE GENOMIC DNA]</scope>
    <source>
        <strain evidence="11 16">AF12-25</strain>
        <strain evidence="10 15">AF14-8</strain>
        <strain evidence="9 13">AF25-30LB</strain>
        <strain evidence="12 14">AM30-40</strain>
    </source>
</reference>
<evidence type="ECO:0000313" key="4">
    <source>
        <dbReference type="EMBL" id="MBU9137718.1"/>
    </source>
</evidence>
<dbReference type="Pfam" id="PF12650">
    <property type="entry name" value="DUF3784"/>
    <property type="match status" value="1"/>
</dbReference>
<dbReference type="EMBL" id="QSJM01000053">
    <property type="protein sequence ID" value="RHD77067.1"/>
    <property type="molecule type" value="Genomic_DNA"/>
</dbReference>
<accession>A0A174WGY6</accession>
<dbReference type="EMBL" id="QSAI01000054">
    <property type="protein sequence ID" value="RGW43996.1"/>
    <property type="molecule type" value="Genomic_DNA"/>
</dbReference>
<proteinExistence type="predicted"/>
<keyword evidence="1" id="KW-0472">Membrane</keyword>
<gene>
    <name evidence="12" type="ORF">DW783_15965</name>
    <name evidence="11" type="ORF">DWV70_20490</name>
    <name evidence="10" type="ORF">DWW27_19365</name>
    <name evidence="9" type="ORF">DWY53_21685</name>
    <name evidence="3" type="ORF">GAY12_21850</name>
    <name evidence="2" type="ORF">GAY76_20800</name>
    <name evidence="8" type="ORF">HKQ54_00705</name>
    <name evidence="5" type="ORF">KSX14_14335</name>
    <name evidence="4" type="ORF">KTG10_02945</name>
    <name evidence="6" type="ORF">L4X52_21365</name>
    <name evidence="7" type="ORF">RVY68_02845</name>
</gene>
<evidence type="ECO:0000313" key="16">
    <source>
        <dbReference type="Proteomes" id="UP000285469"/>
    </source>
</evidence>
<feature type="transmembrane region" description="Helical" evidence="1">
    <location>
        <begin position="6"/>
        <end position="27"/>
    </location>
</feature>
<dbReference type="GeneID" id="23318896"/>
<dbReference type="EMBL" id="WDAX01000081">
    <property type="protein sequence ID" value="KAB6566704.1"/>
    <property type="molecule type" value="Genomic_DNA"/>
</dbReference>
<reference evidence="17 18" key="2">
    <citation type="journal article" date="2019" name="Nat. Med.">
        <title>A library of human gut bacterial isolates paired with longitudinal multiomics data enables mechanistic microbiome research.</title>
        <authorList>
            <person name="Poyet M."/>
            <person name="Groussin M."/>
            <person name="Gibbons S.M."/>
            <person name="Avila-Pacheco J."/>
            <person name="Jiang X."/>
            <person name="Kearney S.M."/>
            <person name="Perrotta A.R."/>
            <person name="Berdy B."/>
            <person name="Zhao S."/>
            <person name="Lieberman T.D."/>
            <person name="Swanson P.K."/>
            <person name="Smith M."/>
            <person name="Roesemann S."/>
            <person name="Alexander J.E."/>
            <person name="Rich S.A."/>
            <person name="Livny J."/>
            <person name="Vlamakis H."/>
            <person name="Clish C."/>
            <person name="Bullock K."/>
            <person name="Deik A."/>
            <person name="Scott J."/>
            <person name="Pierce K.A."/>
            <person name="Xavier R.J."/>
            <person name="Alm E.J."/>
        </authorList>
    </citation>
    <scope>NUCLEOTIDE SEQUENCE [LARGE SCALE GENOMIC DNA]</scope>
    <source>
        <strain evidence="2 18">BIOML-A110</strain>
        <strain evidence="3 17">BIOML-A98</strain>
    </source>
</reference>
<evidence type="ECO:0000313" key="17">
    <source>
        <dbReference type="Proteomes" id="UP000462015"/>
    </source>
</evidence>
<feature type="transmembrane region" description="Helical" evidence="1">
    <location>
        <begin position="48"/>
        <end position="70"/>
    </location>
</feature>
<evidence type="ECO:0000313" key="8">
    <source>
        <dbReference type="EMBL" id="NMW34713.1"/>
    </source>
</evidence>
<evidence type="ECO:0000313" key="3">
    <source>
        <dbReference type="EMBL" id="KAB6629790.1"/>
    </source>
</evidence>
<evidence type="ECO:0000313" key="10">
    <source>
        <dbReference type="EMBL" id="RGV04235.1"/>
    </source>
</evidence>
<dbReference type="Proteomes" id="UP000285379">
    <property type="component" value="Unassembled WGS sequence"/>
</dbReference>
<reference evidence="8 19" key="3">
    <citation type="submission" date="2020-04" db="EMBL/GenBank/DDBJ databases">
        <title>A novel gut-associated lysogenic phage, Bacteroides phage BV01, alters the host transcriptome and bile acid metabolism in Bacteroides vulgatus.</title>
        <authorList>
            <person name="Campbell D.E."/>
            <person name="Ly L."/>
            <person name="Ridlon J.M."/>
            <person name="Hsiao A."/>
            <person name="Degnan P.H."/>
        </authorList>
    </citation>
    <scope>NUCLEOTIDE SEQUENCE [LARGE SCALE GENOMIC DNA]</scope>
    <source>
        <strain evidence="8 19">VPI-4506</strain>
    </source>
</reference>
<evidence type="ECO:0000313" key="6">
    <source>
        <dbReference type="EMBL" id="MCG0342499.1"/>
    </source>
</evidence>
<dbReference type="EMBL" id="JAHOGA010000034">
    <property type="protein sequence ID" value="MBV3489787.1"/>
    <property type="molecule type" value="Genomic_DNA"/>
</dbReference>
<dbReference type="EMBL" id="WDAL01000075">
    <property type="protein sequence ID" value="KAB6629790.1"/>
    <property type="molecule type" value="Genomic_DNA"/>
</dbReference>
<keyword evidence="1" id="KW-1133">Transmembrane helix</keyword>
<dbReference type="Proteomes" id="UP001201179">
    <property type="component" value="Unassembled WGS sequence"/>
</dbReference>
<reference evidence="7" key="6">
    <citation type="submission" date="2023-10" db="EMBL/GenBank/DDBJ databases">
        <title>Genome of potential pathogenic bacteria in Crohn's disease.</title>
        <authorList>
            <person name="Rodriguez-Palacios A."/>
        </authorList>
    </citation>
    <scope>NUCLEOTIDE SEQUENCE</scope>
    <source>
        <strain evidence="7">CavFT-hAR107</strain>
    </source>
</reference>
<sequence length="105" mass="11702">METPVLIIAAVLFVLGMLVRKYPNLIAGYNTMTAEQKKNVDVKGLSNFMRRSLCVIAVLMIVSYFVMVARSVNEKAVSVVSTMLIPIIGSIYMVVKAQRYDRNGK</sequence>
<dbReference type="Proteomes" id="UP000462015">
    <property type="component" value="Unassembled WGS sequence"/>
</dbReference>
<dbReference type="EMBL" id="JAKKWZ010000074">
    <property type="protein sequence ID" value="MCG0342499.1"/>
    <property type="molecule type" value="Genomic_DNA"/>
</dbReference>
<dbReference type="EMBL" id="JABDSH010000027">
    <property type="protein sequence ID" value="NMW34713.1"/>
    <property type="molecule type" value="Genomic_DNA"/>
</dbReference>
<evidence type="ECO:0000313" key="12">
    <source>
        <dbReference type="EMBL" id="RHD77067.1"/>
    </source>
</evidence>
<dbReference type="Proteomes" id="UP000283429">
    <property type="component" value="Unassembled WGS sequence"/>
</dbReference>
<name>A0A174WGY6_PHOVU</name>
<dbReference type="EMBL" id="JAWDHD010000004">
    <property type="protein sequence ID" value="MDU0247654.1"/>
    <property type="molecule type" value="Genomic_DNA"/>
</dbReference>
<keyword evidence="1" id="KW-0812">Transmembrane</keyword>
<evidence type="ECO:0000313" key="7">
    <source>
        <dbReference type="EMBL" id="MDU0247654.1"/>
    </source>
</evidence>
<comment type="caution">
    <text evidence="9">The sequence shown here is derived from an EMBL/GenBank/DDBJ whole genome shotgun (WGS) entry which is preliminary data.</text>
</comment>
<evidence type="ECO:0000313" key="5">
    <source>
        <dbReference type="EMBL" id="MBV3489787.1"/>
    </source>
</evidence>
<dbReference type="Proteomes" id="UP000285469">
    <property type="component" value="Unassembled WGS sequence"/>
</dbReference>
<organism evidence="9 13">
    <name type="scientific">Phocaeicola vulgatus</name>
    <name type="common">Bacteroides vulgatus</name>
    <dbReference type="NCBI Taxonomy" id="821"/>
    <lineage>
        <taxon>Bacteria</taxon>
        <taxon>Pseudomonadati</taxon>
        <taxon>Bacteroidota</taxon>
        <taxon>Bacteroidia</taxon>
        <taxon>Bacteroidales</taxon>
        <taxon>Bacteroidaceae</taxon>
        <taxon>Phocaeicola</taxon>
    </lineage>
</organism>
<dbReference type="EMBL" id="JAHPYS010000003">
    <property type="protein sequence ID" value="MBU9137718.1"/>
    <property type="molecule type" value="Genomic_DNA"/>
</dbReference>
<dbReference type="EMBL" id="QRUD01000102">
    <property type="protein sequence ID" value="RGR31495.1"/>
    <property type="molecule type" value="Genomic_DNA"/>
</dbReference>
<evidence type="ECO:0000313" key="13">
    <source>
        <dbReference type="Proteomes" id="UP000266497"/>
    </source>
</evidence>
<evidence type="ECO:0000313" key="19">
    <source>
        <dbReference type="Proteomes" id="UP000555193"/>
    </source>
</evidence>
<dbReference type="Proteomes" id="UP000462922">
    <property type="component" value="Unassembled WGS sequence"/>
</dbReference>
<dbReference type="Proteomes" id="UP000758576">
    <property type="component" value="Unassembled WGS sequence"/>
</dbReference>
<dbReference type="Proteomes" id="UP001181258">
    <property type="component" value="Unassembled WGS sequence"/>
</dbReference>
<evidence type="ECO:0000313" key="9">
    <source>
        <dbReference type="EMBL" id="RGR31495.1"/>
    </source>
</evidence>
<evidence type="ECO:0000313" key="18">
    <source>
        <dbReference type="Proteomes" id="UP000462922"/>
    </source>
</evidence>
<evidence type="ECO:0000313" key="2">
    <source>
        <dbReference type="EMBL" id="KAB6566704.1"/>
    </source>
</evidence>
<evidence type="ECO:0000313" key="14">
    <source>
        <dbReference type="Proteomes" id="UP000283429"/>
    </source>
</evidence>
<evidence type="ECO:0000313" key="15">
    <source>
        <dbReference type="Proteomes" id="UP000285379"/>
    </source>
</evidence>
<dbReference type="EMBL" id="QRYT01000062">
    <property type="protein sequence ID" value="RGV04235.1"/>
    <property type="molecule type" value="Genomic_DNA"/>
</dbReference>
<dbReference type="InterPro" id="IPR017259">
    <property type="entry name" value="UCP037672"/>
</dbReference>
<feature type="transmembrane region" description="Helical" evidence="1">
    <location>
        <begin position="76"/>
        <end position="95"/>
    </location>
</feature>
<dbReference type="Proteomes" id="UP000736888">
    <property type="component" value="Unassembled WGS sequence"/>
</dbReference>
<evidence type="ECO:0000256" key="1">
    <source>
        <dbReference type="SAM" id="Phobius"/>
    </source>
</evidence>
<reference evidence="6" key="5">
    <citation type="submission" date="2022-01" db="EMBL/GenBank/DDBJ databases">
        <authorList>
            <person name="Mingchao X."/>
        </authorList>
    </citation>
    <scope>NUCLEOTIDE SEQUENCE</scope>
    <source>
        <strain evidence="6">Bv4372</strain>
    </source>
</reference>
<dbReference type="AlphaFoldDB" id="A0A174WGY6"/>
<dbReference type="Proteomes" id="UP000555193">
    <property type="component" value="Unassembled WGS sequence"/>
</dbReference>
<dbReference type="Proteomes" id="UP000266497">
    <property type="component" value="Unassembled WGS sequence"/>
</dbReference>
<reference evidence="4" key="4">
    <citation type="submission" date="2021-06" db="EMBL/GenBank/DDBJ databases">
        <title>Collection of gut derived symbiotic bacterial strains cultured from healthy donors.</title>
        <authorList>
            <person name="Lin H."/>
            <person name="Littmann E."/>
            <person name="Pamer E.G."/>
        </authorList>
    </citation>
    <scope>NUCLEOTIDE SEQUENCE</scope>
    <source>
        <strain evidence="5">MSK.19.85</strain>
        <strain evidence="4">MSK.6.33</strain>
    </source>
</reference>